<dbReference type="AlphaFoldDB" id="A0A831RXZ8"/>
<dbReference type="CDD" id="cd04232">
    <property type="entry name" value="CuRO_1_CueO_FtsP"/>
    <property type="match status" value="1"/>
</dbReference>
<comment type="caution">
    <text evidence="2">The sequence shown here is derived from an EMBL/GenBank/DDBJ whole genome shotgun (WGS) entry which is preliminary data.</text>
</comment>
<evidence type="ECO:0000259" key="1">
    <source>
        <dbReference type="Pfam" id="PF07732"/>
    </source>
</evidence>
<name>A0A831RXZ8_9GAMM</name>
<dbReference type="SUPFAM" id="SSF49503">
    <property type="entry name" value="Cupredoxins"/>
    <property type="match status" value="2"/>
</dbReference>
<dbReference type="PANTHER" id="PTHR48267:SF1">
    <property type="entry name" value="BILIRUBIN OXIDASE"/>
    <property type="match status" value="1"/>
</dbReference>
<dbReference type="Pfam" id="PF07732">
    <property type="entry name" value="Cu-oxidase_3"/>
    <property type="match status" value="1"/>
</dbReference>
<dbReference type="InterPro" id="IPR006311">
    <property type="entry name" value="TAT_signal"/>
</dbReference>
<feature type="non-terminal residue" evidence="2">
    <location>
        <position position="344"/>
    </location>
</feature>
<dbReference type="Proteomes" id="UP000886339">
    <property type="component" value="Unassembled WGS sequence"/>
</dbReference>
<dbReference type="GO" id="GO:0005507">
    <property type="term" value="F:copper ion binding"/>
    <property type="evidence" value="ECO:0007669"/>
    <property type="project" value="InterPro"/>
</dbReference>
<dbReference type="PANTHER" id="PTHR48267">
    <property type="entry name" value="CUPREDOXIN SUPERFAMILY PROTEIN"/>
    <property type="match status" value="1"/>
</dbReference>
<dbReference type="InterPro" id="IPR008972">
    <property type="entry name" value="Cupredoxin"/>
</dbReference>
<dbReference type="InterPro" id="IPR045087">
    <property type="entry name" value="Cu-oxidase_fam"/>
</dbReference>
<sequence length="344" mass="38130">MVTRRHFIKAATTALAGAILPVYFGRQVLADTPEERFVRPLAIPPVLDGYSNSKGTVIFDLEMQHGEQNFIDDSLTPTMGINGDYLGPVIRVSRDDHVRMNVRNSLREASTLHWHGVHLPAEMDGGPHQVIAPGITWSPEFQIRQPASTLWYHSHMLHQTGRQVYHGLAGLIYVEDEVSAALQLPDTYGVDDIPLVIQDRVFHADGSFLYDNSTMGPGARGMMGDVALVNGVPFPTLKVQRRRTRFRILNGSNARIYNLEFSDQRRFLQIASDGGLLRRRVPLRRLRLAPGERAEIVVVFDWDDDVYLRNLGDAPGGAGTDGPGMGGDELAEIIHFDGTEMAGA</sequence>
<dbReference type="PROSITE" id="PS51318">
    <property type="entry name" value="TAT"/>
    <property type="match status" value="1"/>
</dbReference>
<proteinExistence type="predicted"/>
<dbReference type="EMBL" id="DRLF01000370">
    <property type="protein sequence ID" value="HEC07317.1"/>
    <property type="molecule type" value="Genomic_DNA"/>
</dbReference>
<reference evidence="2" key="1">
    <citation type="journal article" date="2020" name="mSystems">
        <title>Genome- and Community-Level Interaction Insights into Carbon Utilization and Element Cycling Functions of Hydrothermarchaeota in Hydrothermal Sediment.</title>
        <authorList>
            <person name="Zhou Z."/>
            <person name="Liu Y."/>
            <person name="Xu W."/>
            <person name="Pan J."/>
            <person name="Luo Z.H."/>
            <person name="Li M."/>
        </authorList>
    </citation>
    <scope>NUCLEOTIDE SEQUENCE [LARGE SCALE GENOMIC DNA]</scope>
    <source>
        <strain evidence="2">HyVt-458</strain>
    </source>
</reference>
<dbReference type="InterPro" id="IPR011707">
    <property type="entry name" value="Cu-oxidase-like_N"/>
</dbReference>
<accession>A0A831RXZ8</accession>
<evidence type="ECO:0000313" key="2">
    <source>
        <dbReference type="EMBL" id="HEC07317.1"/>
    </source>
</evidence>
<feature type="domain" description="Plastocyanin-like" evidence="1">
    <location>
        <begin position="67"/>
        <end position="177"/>
    </location>
</feature>
<organism evidence="2">
    <name type="scientific">Thiolapillus brandeum</name>
    <dbReference type="NCBI Taxonomy" id="1076588"/>
    <lineage>
        <taxon>Bacteria</taxon>
        <taxon>Pseudomonadati</taxon>
        <taxon>Pseudomonadota</taxon>
        <taxon>Gammaproteobacteria</taxon>
        <taxon>Chromatiales</taxon>
        <taxon>Sedimenticolaceae</taxon>
        <taxon>Thiolapillus</taxon>
    </lineage>
</organism>
<dbReference type="Gene3D" id="2.60.40.420">
    <property type="entry name" value="Cupredoxins - blue copper proteins"/>
    <property type="match status" value="2"/>
</dbReference>
<protein>
    <recommendedName>
        <fullName evidence="1">Plastocyanin-like domain-containing protein</fullName>
    </recommendedName>
</protein>
<gene>
    <name evidence="2" type="ORF">ENJ12_10715</name>
</gene>